<protein>
    <recommendedName>
        <fullName evidence="2 5">Cell shape-determining protein MreC</fullName>
    </recommendedName>
    <alternativeName>
        <fullName evidence="4 5">Cell shape protein MreC</fullName>
    </alternativeName>
</protein>
<comment type="similarity">
    <text evidence="1 5">Belongs to the MreC family.</text>
</comment>
<sequence>MAEGVCEVANFSGKKIILAAILLVAVFMLMRATAFGRVGVTPLEGALRDALSPVQQVTTRVGQGMRNFFTAPFSLVEAARQEKRLSREIKDLQGQLRQAGEYRLESQRLQKLLDFKENTAGSAGFQTTAAAVVGRDPGNWFSTITLNKGTADGLKADMTVLAPEGLVGRIIAVSPHTAQVLLLTDPRSAVSSLLQDTRAPGLVEGTGGATGGLRMKNIPTDTPVHAGQVVVSSGTGSLFPKGVPIGQVTGSNRDPTGLFYDATVRPFVDFNRLEEVLVVTSVQQPANTGQKISGNWSQFGR</sequence>
<dbReference type="Gene3D" id="2.40.10.340">
    <property type="entry name" value="Rod shape-determining protein MreC, domain 1"/>
    <property type="match status" value="1"/>
</dbReference>
<comment type="function">
    <text evidence="5">Involved in formation and maintenance of cell shape.</text>
</comment>
<evidence type="ECO:0000313" key="8">
    <source>
        <dbReference type="Proteomes" id="UP000078532"/>
    </source>
</evidence>
<dbReference type="InterPro" id="IPR055342">
    <property type="entry name" value="MreC_beta-barrel_core"/>
</dbReference>
<dbReference type="GO" id="GO:0008360">
    <property type="term" value="P:regulation of cell shape"/>
    <property type="evidence" value="ECO:0007669"/>
    <property type="project" value="UniProtKB-KW"/>
</dbReference>
<dbReference type="InterPro" id="IPR042177">
    <property type="entry name" value="Cell/Rod_1"/>
</dbReference>
<name>A0A1B7LHD7_9FIRM</name>
<proteinExistence type="inferred from homology"/>
<evidence type="ECO:0000256" key="3">
    <source>
        <dbReference type="ARBA" id="ARBA00022960"/>
    </source>
</evidence>
<accession>A0A1B7LHD7</accession>
<comment type="caution">
    <text evidence="7">The sequence shown here is derived from an EMBL/GenBank/DDBJ whole genome shotgun (WGS) entry which is preliminary data.</text>
</comment>
<feature type="domain" description="Rod shape-determining protein MreC beta-barrel core" evidence="6">
    <location>
        <begin position="132"/>
        <end position="279"/>
    </location>
</feature>
<dbReference type="AlphaFoldDB" id="A0A1B7LHD7"/>
<dbReference type="OrthoDB" id="9792313at2"/>
<keyword evidence="8" id="KW-1185">Reference proteome</keyword>
<dbReference type="Pfam" id="PF04085">
    <property type="entry name" value="MreC"/>
    <property type="match status" value="1"/>
</dbReference>
<dbReference type="STRING" id="1838280.A6M21_05420"/>
<dbReference type="Proteomes" id="UP000078532">
    <property type="component" value="Unassembled WGS sequence"/>
</dbReference>
<dbReference type="PANTHER" id="PTHR34138">
    <property type="entry name" value="CELL SHAPE-DETERMINING PROTEIN MREC"/>
    <property type="match status" value="1"/>
</dbReference>
<organism evidence="7 8">
    <name type="scientific">Desulfotomaculum copahuensis</name>
    <dbReference type="NCBI Taxonomy" id="1838280"/>
    <lineage>
        <taxon>Bacteria</taxon>
        <taxon>Bacillati</taxon>
        <taxon>Bacillota</taxon>
        <taxon>Clostridia</taxon>
        <taxon>Eubacteriales</taxon>
        <taxon>Desulfotomaculaceae</taxon>
        <taxon>Desulfotomaculum</taxon>
    </lineage>
</organism>
<gene>
    <name evidence="7" type="ORF">A6M21_05420</name>
</gene>
<evidence type="ECO:0000256" key="4">
    <source>
        <dbReference type="ARBA" id="ARBA00032089"/>
    </source>
</evidence>
<reference evidence="7 8" key="1">
    <citation type="submission" date="2016-04" db="EMBL/GenBank/DDBJ databases">
        <authorList>
            <person name="Evans L.H."/>
            <person name="Alamgir A."/>
            <person name="Owens N."/>
            <person name="Weber N.D."/>
            <person name="Virtaneva K."/>
            <person name="Barbian K."/>
            <person name="Babar A."/>
            <person name="Rosenke K."/>
        </authorList>
    </citation>
    <scope>NUCLEOTIDE SEQUENCE [LARGE SCALE GENOMIC DNA]</scope>
    <source>
        <strain evidence="7 8">LMa1</strain>
    </source>
</reference>
<dbReference type="EMBL" id="LYVF01000054">
    <property type="protein sequence ID" value="OAT85611.1"/>
    <property type="molecule type" value="Genomic_DNA"/>
</dbReference>
<dbReference type="InterPro" id="IPR042175">
    <property type="entry name" value="Cell/Rod_MreC_2"/>
</dbReference>
<dbReference type="Gene3D" id="2.40.10.350">
    <property type="entry name" value="Rod shape-determining protein MreC, domain 2"/>
    <property type="match status" value="1"/>
</dbReference>
<evidence type="ECO:0000256" key="2">
    <source>
        <dbReference type="ARBA" id="ARBA00013855"/>
    </source>
</evidence>
<dbReference type="GO" id="GO:0005886">
    <property type="term" value="C:plasma membrane"/>
    <property type="evidence" value="ECO:0007669"/>
    <property type="project" value="TreeGrafter"/>
</dbReference>
<dbReference type="PIRSF" id="PIRSF038471">
    <property type="entry name" value="MreC"/>
    <property type="match status" value="1"/>
</dbReference>
<dbReference type="InterPro" id="IPR007221">
    <property type="entry name" value="MreC"/>
</dbReference>
<dbReference type="NCBIfam" id="TIGR00219">
    <property type="entry name" value="mreC"/>
    <property type="match status" value="1"/>
</dbReference>
<evidence type="ECO:0000313" key="7">
    <source>
        <dbReference type="EMBL" id="OAT85611.1"/>
    </source>
</evidence>
<keyword evidence="3 5" id="KW-0133">Cell shape</keyword>
<dbReference type="PANTHER" id="PTHR34138:SF1">
    <property type="entry name" value="CELL SHAPE-DETERMINING PROTEIN MREC"/>
    <property type="match status" value="1"/>
</dbReference>
<evidence type="ECO:0000259" key="6">
    <source>
        <dbReference type="Pfam" id="PF04085"/>
    </source>
</evidence>
<evidence type="ECO:0000256" key="1">
    <source>
        <dbReference type="ARBA" id="ARBA00009369"/>
    </source>
</evidence>
<evidence type="ECO:0000256" key="5">
    <source>
        <dbReference type="PIRNR" id="PIRNR038471"/>
    </source>
</evidence>